<evidence type="ECO:0000313" key="3">
    <source>
        <dbReference type="Proteomes" id="UP001237105"/>
    </source>
</evidence>
<reference evidence="2 3" key="1">
    <citation type="submission" date="2023-05" db="EMBL/GenBank/DDBJ databases">
        <title>Draft genome sequence of Streptomyces sp. B-S-A12 isolated from a cave soil in Thailand.</title>
        <authorList>
            <person name="Chamroensaksri N."/>
            <person name="Muangham S."/>
        </authorList>
    </citation>
    <scope>NUCLEOTIDE SEQUENCE [LARGE SCALE GENOMIC DNA]</scope>
    <source>
        <strain evidence="2 3">B-S-A12</strain>
    </source>
</reference>
<dbReference type="RefSeq" id="WP_282533120.1">
    <property type="nucleotide sequence ID" value="NZ_JASCIS010000001.1"/>
</dbReference>
<comment type="caution">
    <text evidence="2">The sequence shown here is derived from an EMBL/GenBank/DDBJ whole genome shotgun (WGS) entry which is preliminary data.</text>
</comment>
<organism evidence="2 3">
    <name type="scientific">Streptomyces luteolus</name>
    <dbReference type="NCBI Taxonomy" id="3043615"/>
    <lineage>
        <taxon>Bacteria</taxon>
        <taxon>Bacillati</taxon>
        <taxon>Actinomycetota</taxon>
        <taxon>Actinomycetes</taxon>
        <taxon>Kitasatosporales</taxon>
        <taxon>Streptomycetaceae</taxon>
        <taxon>Streptomyces</taxon>
    </lineage>
</organism>
<keyword evidence="3" id="KW-1185">Reference proteome</keyword>
<name>A0ABT6SRD9_9ACTN</name>
<gene>
    <name evidence="2" type="ORF">QIT00_01290</name>
</gene>
<accession>A0ABT6SRD9</accession>
<dbReference type="Proteomes" id="UP001237105">
    <property type="component" value="Unassembled WGS sequence"/>
</dbReference>
<protein>
    <submittedName>
        <fullName evidence="2">Uncharacterized protein</fullName>
    </submittedName>
</protein>
<evidence type="ECO:0000313" key="2">
    <source>
        <dbReference type="EMBL" id="MDI3417207.1"/>
    </source>
</evidence>
<proteinExistence type="predicted"/>
<feature type="region of interest" description="Disordered" evidence="1">
    <location>
        <begin position="249"/>
        <end position="272"/>
    </location>
</feature>
<sequence length="272" mass="28672">MDGRTLLELGLATVPFEHPLTYPGQPVPWPALLRGDRLLRLASGAGSLGGMYVEGGPRLDQVLDDLDRRHPVLAVGSNACPAQVAYKLARRSLSTDVPMVPVRVRGIGIGCSAHVGRAGYVAAAPYPDPDSTLTLVLSWLDDAQLAAVDATELPNYRRRWLDESHVDAGGPGAWIYTGERGVLAGPDGRPLAGGEQGALLTGLLAGSAALRALLGPDARSWVRAARADAAVRDEAARLFAAESRVLHPTWPEPSRRGYPPNPYGGVSTAPTS</sequence>
<dbReference type="EMBL" id="JASCIS010000001">
    <property type="protein sequence ID" value="MDI3417207.1"/>
    <property type="molecule type" value="Genomic_DNA"/>
</dbReference>
<evidence type="ECO:0000256" key="1">
    <source>
        <dbReference type="SAM" id="MobiDB-lite"/>
    </source>
</evidence>